<evidence type="ECO:0000313" key="3">
    <source>
        <dbReference type="EMBL" id="MTE27553.1"/>
    </source>
</evidence>
<proteinExistence type="predicted"/>
<dbReference type="Proteomes" id="UP000447545">
    <property type="component" value="Unassembled WGS sequence"/>
</dbReference>
<accession>A0A7K1GEI5</accession>
<dbReference type="InterPro" id="IPR011335">
    <property type="entry name" value="Restrct_endonuc-II-like"/>
</dbReference>
<dbReference type="GO" id="GO:0003676">
    <property type="term" value="F:nucleic acid binding"/>
    <property type="evidence" value="ECO:0007669"/>
    <property type="project" value="InterPro"/>
</dbReference>
<dbReference type="EMBL" id="WJYA01000006">
    <property type="protein sequence ID" value="MTE27553.1"/>
    <property type="molecule type" value="Genomic_DNA"/>
</dbReference>
<feature type="domain" description="Card1 CARF" evidence="2">
    <location>
        <begin position="37"/>
        <end position="133"/>
    </location>
</feature>
<sequence>MTHQITLLGGQILPVYIGVLERNPDTVHILYTKESVRLKNRLEKNLSSYKSISYQVDPYNYKSIEETVTNIICDNEGATFELNLTSGTKLMALASQEVFKTLECFSFYIDQNQNLIDISNGTQTKLQKNISTKNFLLLSNHNTFSSTSLKDFSNEDLKLANLILELRKSKSGISELFKLLRALDVKSERKSFTYKNKKFSIDWNGLHLNVSAPKFNIVSKGANAFKILSSGLWWELIVASAISSWKSAREVHMSLAIKSNSDSKLDKNEIDILINTGQKILFIECKSGMVTQSDINKMRAIGKFYGGISSKSILVSYYKPQAHLIEKCQDFGIEIFYLEEFNKNHIKLNSISKKLDYMLSKLELN</sequence>
<dbReference type="InterPro" id="IPR056339">
    <property type="entry name" value="CARF_Card1"/>
</dbReference>
<dbReference type="Pfam" id="PF09002">
    <property type="entry name" value="Card1_endonuc"/>
    <property type="match status" value="1"/>
</dbReference>
<dbReference type="SUPFAM" id="SSF52980">
    <property type="entry name" value="Restriction endonuclease-like"/>
    <property type="match status" value="1"/>
</dbReference>
<feature type="domain" description="Card1 endonuclease" evidence="1">
    <location>
        <begin position="228"/>
        <end position="342"/>
    </location>
</feature>
<gene>
    <name evidence="3" type="ORF">F1003_11475</name>
</gene>
<dbReference type="Gene3D" id="3.40.50.10770">
    <property type="entry name" value="Hypothetical protein VC1899 like domain (Restriction endonuclease-like)"/>
    <property type="match status" value="1"/>
</dbReference>
<reference evidence="3 4" key="1">
    <citation type="submission" date="2019-11" db="EMBL/GenBank/DDBJ databases">
        <title>Winogradskyella ouciana sp. nov., isolated from the hadal seawater of the Mariana Trench.</title>
        <authorList>
            <person name="Liu R."/>
        </authorList>
    </citation>
    <scope>NUCLEOTIDE SEQUENCE [LARGE SCALE GENOMIC DNA]</scope>
    <source>
        <strain evidence="3 4">ZXX205</strain>
    </source>
</reference>
<keyword evidence="4" id="KW-1185">Reference proteome</keyword>
<evidence type="ECO:0000313" key="4">
    <source>
        <dbReference type="Proteomes" id="UP000447545"/>
    </source>
</evidence>
<comment type="caution">
    <text evidence="3">The sequence shown here is derived from an EMBL/GenBank/DDBJ whole genome shotgun (WGS) entry which is preliminary data.</text>
</comment>
<dbReference type="RefSeq" id="WP_155089569.1">
    <property type="nucleotide sequence ID" value="NZ_WJYA01000006.1"/>
</dbReference>
<organism evidence="3 4">
    <name type="scientific">Winogradskyella ouciana</name>
    <dbReference type="NCBI Taxonomy" id="2608631"/>
    <lineage>
        <taxon>Bacteria</taxon>
        <taxon>Pseudomonadati</taxon>
        <taxon>Bacteroidota</taxon>
        <taxon>Flavobacteriia</taxon>
        <taxon>Flavobacteriales</taxon>
        <taxon>Flavobacteriaceae</taxon>
        <taxon>Winogradskyella</taxon>
    </lineage>
</organism>
<evidence type="ECO:0000259" key="1">
    <source>
        <dbReference type="Pfam" id="PF09002"/>
    </source>
</evidence>
<dbReference type="InterPro" id="IPR015093">
    <property type="entry name" value="Card1_endonucl_dom"/>
</dbReference>
<protein>
    <submittedName>
        <fullName evidence="3">DUF1887 family protein</fullName>
    </submittedName>
</protein>
<evidence type="ECO:0000259" key="2">
    <source>
        <dbReference type="Pfam" id="PF23400"/>
    </source>
</evidence>
<dbReference type="Gene3D" id="3.40.1350.10">
    <property type="match status" value="1"/>
</dbReference>
<name>A0A7K1GEI5_9FLAO</name>
<dbReference type="AlphaFoldDB" id="A0A7K1GEI5"/>
<dbReference type="Pfam" id="PF23400">
    <property type="entry name" value="CARF_Card1"/>
    <property type="match status" value="1"/>
</dbReference>
<dbReference type="InterPro" id="IPR011856">
    <property type="entry name" value="tRNA_endonuc-like_dom_sf"/>
</dbReference>